<reference evidence="1" key="1">
    <citation type="submission" date="2024-04" db="UniProtKB">
        <authorList>
            <consortium name="EnsemblMetazoa"/>
        </authorList>
    </citation>
    <scope>IDENTIFICATION</scope>
    <source>
        <strain evidence="1">EBRO</strain>
    </source>
</reference>
<evidence type="ECO:0000313" key="1">
    <source>
        <dbReference type="EnsemblMetazoa" id="ENSAATROPP011747"/>
    </source>
</evidence>
<organism evidence="1 2">
    <name type="scientific">Anopheles atroparvus</name>
    <name type="common">European mosquito</name>
    <dbReference type="NCBI Taxonomy" id="41427"/>
    <lineage>
        <taxon>Eukaryota</taxon>
        <taxon>Metazoa</taxon>
        <taxon>Ecdysozoa</taxon>
        <taxon>Arthropoda</taxon>
        <taxon>Hexapoda</taxon>
        <taxon>Insecta</taxon>
        <taxon>Pterygota</taxon>
        <taxon>Neoptera</taxon>
        <taxon>Endopterygota</taxon>
        <taxon>Diptera</taxon>
        <taxon>Nematocera</taxon>
        <taxon>Culicoidea</taxon>
        <taxon>Culicidae</taxon>
        <taxon>Anophelinae</taxon>
        <taxon>Anopheles</taxon>
    </lineage>
</organism>
<keyword evidence="2" id="KW-1185">Reference proteome</keyword>
<evidence type="ECO:0000313" key="2">
    <source>
        <dbReference type="Proteomes" id="UP000075880"/>
    </source>
</evidence>
<protein>
    <submittedName>
        <fullName evidence="1">Uncharacterized protein</fullName>
    </submittedName>
</protein>
<dbReference type="Proteomes" id="UP000075880">
    <property type="component" value="Unassembled WGS sequence"/>
</dbReference>
<dbReference type="EnsemblMetazoa" id="ENSAATROPT012936">
    <property type="protein sequence ID" value="ENSAATROPP011747"/>
    <property type="gene ID" value="ENSAATROPG010535"/>
</dbReference>
<dbReference type="AlphaFoldDB" id="A0AAG5DKE1"/>
<sequence length="108" mass="12135">MKVIVTKPVDVGAFESSTRILVEGVTMFQAAVAQNGSTFERTEKKSRTVAEKTMQIGQTPSCHRFAELLTDGNVQMAMTTFTHPTSSYISDLQLYFHKEHNQWTYGTI</sequence>
<proteinExistence type="predicted"/>
<name>A0AAG5DKE1_ANOAO</name>
<accession>A0AAG5DKE1</accession>